<dbReference type="AlphaFoldDB" id="A0A399DXR2"/>
<dbReference type="PANTHER" id="PTHR36110">
    <property type="entry name" value="RING-CLEAVING DIOXYGENASE MHQE-RELATED"/>
    <property type="match status" value="1"/>
</dbReference>
<dbReference type="PROSITE" id="PS51819">
    <property type="entry name" value="VOC"/>
    <property type="match status" value="2"/>
</dbReference>
<dbReference type="GO" id="GO:0051213">
    <property type="term" value="F:dioxygenase activity"/>
    <property type="evidence" value="ECO:0007669"/>
    <property type="project" value="UniProtKB-KW"/>
</dbReference>
<dbReference type="CDD" id="cd08346">
    <property type="entry name" value="PcpA_N_like"/>
    <property type="match status" value="1"/>
</dbReference>
<dbReference type="EMBL" id="QWKX01000094">
    <property type="protein sequence ID" value="RIH74772.1"/>
    <property type="molecule type" value="Genomic_DNA"/>
</dbReference>
<dbReference type="Proteomes" id="UP000266089">
    <property type="component" value="Unassembled WGS sequence"/>
</dbReference>
<dbReference type="EC" id="1.13.11.-" evidence="2"/>
<dbReference type="OrthoDB" id="9785698at2"/>
<accession>A0A399DXR2</accession>
<keyword evidence="2" id="KW-0223">Dioxygenase</keyword>
<dbReference type="InterPro" id="IPR004360">
    <property type="entry name" value="Glyas_Fos-R_dOase_dom"/>
</dbReference>
<gene>
    <name evidence="2" type="primary">mhqO_1</name>
    <name evidence="2" type="ORF">Mcate_02562</name>
</gene>
<organism evidence="2 3">
    <name type="scientific">Meiothermus taiwanensis</name>
    <dbReference type="NCBI Taxonomy" id="172827"/>
    <lineage>
        <taxon>Bacteria</taxon>
        <taxon>Thermotogati</taxon>
        <taxon>Deinococcota</taxon>
        <taxon>Deinococci</taxon>
        <taxon>Thermales</taxon>
        <taxon>Thermaceae</taxon>
        <taxon>Meiothermus</taxon>
    </lineage>
</organism>
<dbReference type="CDD" id="cd08347">
    <property type="entry name" value="PcpA_C_like"/>
    <property type="match status" value="1"/>
</dbReference>
<name>A0A399DXR2_9DEIN</name>
<sequence length="315" mass="34261">MEKVTGIHHITAMAGDPQKNLDFYAGVLGLRLVKLTVNFDDPGTYHFYYGDGLGRPGTLLTFFPWPQAAPGRAGVHQVGVVSLAIPQSSLGYWLHRLMEKGVAYSGPFEREGAQVVAFKDPNGLQLELVATPHAPEVTAWKAMPVPAEHAIRGVYAAQMWVLEAGPSLRTLEAMGYRVKGQRENVTVMVPEGGFGAVEVRETGGFLAARDGVGTVHHIAFRVPDDAAQIALREKLLGLGLRVSEVRERQYFRSVYFREPGGVLFEVATDIPGFTADEPFEALGSSLKLPPWLEASRAQIELALPEIAHPGAEVRA</sequence>
<dbReference type="InterPro" id="IPR029068">
    <property type="entry name" value="Glyas_Bleomycin-R_OHBP_Dase"/>
</dbReference>
<feature type="domain" description="VOC" evidence="1">
    <location>
        <begin position="6"/>
        <end position="131"/>
    </location>
</feature>
<dbReference type="Pfam" id="PF00903">
    <property type="entry name" value="Glyoxalase"/>
    <property type="match status" value="2"/>
</dbReference>
<keyword evidence="2" id="KW-0560">Oxidoreductase</keyword>
<dbReference type="InterPro" id="IPR037523">
    <property type="entry name" value="VOC_core"/>
</dbReference>
<dbReference type="InterPro" id="IPR052537">
    <property type="entry name" value="Extradiol_RC_dioxygenase"/>
</dbReference>
<dbReference type="RefSeq" id="WP_027888935.1">
    <property type="nucleotide sequence ID" value="NZ_JBHSXZ010000051.1"/>
</dbReference>
<dbReference type="SUPFAM" id="SSF54593">
    <property type="entry name" value="Glyoxalase/Bleomycin resistance protein/Dihydroxybiphenyl dioxygenase"/>
    <property type="match status" value="1"/>
</dbReference>
<dbReference type="Gene3D" id="3.10.180.10">
    <property type="entry name" value="2,3-Dihydroxybiphenyl 1,2-Dioxygenase, domain 1"/>
    <property type="match status" value="2"/>
</dbReference>
<dbReference type="KEGG" id="mtai:Mtai_v1c28060"/>
<evidence type="ECO:0000313" key="3">
    <source>
        <dbReference type="Proteomes" id="UP000266089"/>
    </source>
</evidence>
<dbReference type="PANTHER" id="PTHR36110:SF2">
    <property type="entry name" value="RING-CLEAVING DIOXYGENASE MHQE-RELATED"/>
    <property type="match status" value="1"/>
</dbReference>
<feature type="domain" description="VOC" evidence="1">
    <location>
        <begin position="152"/>
        <end position="269"/>
    </location>
</feature>
<proteinExistence type="predicted"/>
<evidence type="ECO:0000313" key="2">
    <source>
        <dbReference type="EMBL" id="RIH74772.1"/>
    </source>
</evidence>
<reference evidence="2 3" key="1">
    <citation type="submission" date="2018-08" db="EMBL/GenBank/DDBJ databases">
        <title>Meiothermus cateniformans JCM 15151 genome sequencing project.</title>
        <authorList>
            <person name="Da Costa M.S."/>
            <person name="Albuquerque L."/>
            <person name="Raposo P."/>
            <person name="Froufe H.J.C."/>
            <person name="Barroso C.S."/>
            <person name="Egas C."/>
        </authorList>
    </citation>
    <scope>NUCLEOTIDE SEQUENCE [LARGE SCALE GENOMIC DNA]</scope>
    <source>
        <strain evidence="2 3">JCM 15151</strain>
    </source>
</reference>
<protein>
    <submittedName>
        <fullName evidence="2">Putative ring-cleaving dioxygenase MhqO</fullName>
        <ecNumber evidence="2">1.13.11.-</ecNumber>
    </submittedName>
</protein>
<comment type="caution">
    <text evidence="2">The sequence shown here is derived from an EMBL/GenBank/DDBJ whole genome shotgun (WGS) entry which is preliminary data.</text>
</comment>
<evidence type="ECO:0000259" key="1">
    <source>
        <dbReference type="PROSITE" id="PS51819"/>
    </source>
</evidence>